<dbReference type="RefSeq" id="XP_073787741.1">
    <property type="nucleotide sequence ID" value="XM_073931640.1"/>
</dbReference>
<evidence type="ECO:0000313" key="1">
    <source>
        <dbReference type="Proteomes" id="UP000000437"/>
    </source>
</evidence>
<gene>
    <name evidence="2" type="primary">LOC137488501</name>
</gene>
<protein>
    <submittedName>
        <fullName evidence="2">Uncharacterized protein isoform X6</fullName>
    </submittedName>
</protein>
<evidence type="ECO:0000313" key="2">
    <source>
        <dbReference type="RefSeq" id="XP_073787741.1"/>
    </source>
</evidence>
<name>A0AC58I0H6_DANRE</name>
<dbReference type="Proteomes" id="UP000000437">
    <property type="component" value="Chromosome 19"/>
</dbReference>
<accession>A0AC58I0H6</accession>
<keyword evidence="1" id="KW-1185">Reference proteome</keyword>
<organism evidence="1 2">
    <name type="scientific">Danio rerio</name>
    <name type="common">Zebrafish</name>
    <name type="synonym">Brachydanio rerio</name>
    <dbReference type="NCBI Taxonomy" id="7955"/>
    <lineage>
        <taxon>Eukaryota</taxon>
        <taxon>Metazoa</taxon>
        <taxon>Chordata</taxon>
        <taxon>Craniata</taxon>
        <taxon>Vertebrata</taxon>
        <taxon>Euteleostomi</taxon>
        <taxon>Actinopterygii</taxon>
        <taxon>Neopterygii</taxon>
        <taxon>Teleostei</taxon>
        <taxon>Ostariophysi</taxon>
        <taxon>Cypriniformes</taxon>
        <taxon>Danionidae</taxon>
        <taxon>Danioninae</taxon>
        <taxon>Danio</taxon>
    </lineage>
</organism>
<reference evidence="2" key="1">
    <citation type="submission" date="2025-08" db="UniProtKB">
        <authorList>
            <consortium name="RefSeq"/>
        </authorList>
    </citation>
    <scope>IDENTIFICATION</scope>
    <source>
        <strain evidence="2">Tuebingen</strain>
        <tissue evidence="2">Fibroblasts and whole tissue</tissue>
    </source>
</reference>
<proteinExistence type="predicted"/>
<sequence>MADLLTHSVQNTTLGEKRLNPKPEKKQRNRGSNERNTSRRRSWNAWKERSNTEKSVRSSSYWCDKPITNELCVLGRSTGH</sequence>